<dbReference type="Proteomes" id="UP000663881">
    <property type="component" value="Unassembled WGS sequence"/>
</dbReference>
<keyword evidence="2" id="KW-0547">Nucleotide-binding</keyword>
<dbReference type="PROSITE" id="PS00109">
    <property type="entry name" value="PROTEIN_KINASE_TYR"/>
    <property type="match status" value="1"/>
</dbReference>
<dbReference type="InterPro" id="IPR000719">
    <property type="entry name" value="Prot_kinase_dom"/>
</dbReference>
<feature type="compositionally biased region" description="Low complexity" evidence="5">
    <location>
        <begin position="949"/>
        <end position="976"/>
    </location>
</feature>
<feature type="region of interest" description="Disordered" evidence="5">
    <location>
        <begin position="350"/>
        <end position="383"/>
    </location>
</feature>
<feature type="compositionally biased region" description="Polar residues" evidence="5">
    <location>
        <begin position="350"/>
        <end position="369"/>
    </location>
</feature>
<feature type="region of interest" description="Disordered" evidence="5">
    <location>
        <begin position="1"/>
        <end position="50"/>
    </location>
</feature>
<feature type="region of interest" description="Disordered" evidence="5">
    <location>
        <begin position="105"/>
        <end position="133"/>
    </location>
</feature>
<feature type="region of interest" description="Disordered" evidence="5">
    <location>
        <begin position="936"/>
        <end position="976"/>
    </location>
</feature>
<dbReference type="EMBL" id="CAJOAY010000362">
    <property type="protein sequence ID" value="CAF3643632.1"/>
    <property type="molecule type" value="Genomic_DNA"/>
</dbReference>
<organism evidence="8 9">
    <name type="scientific">Adineta steineri</name>
    <dbReference type="NCBI Taxonomy" id="433720"/>
    <lineage>
        <taxon>Eukaryota</taxon>
        <taxon>Metazoa</taxon>
        <taxon>Spiralia</taxon>
        <taxon>Gnathifera</taxon>
        <taxon>Rotifera</taxon>
        <taxon>Eurotatoria</taxon>
        <taxon>Bdelloidea</taxon>
        <taxon>Adinetida</taxon>
        <taxon>Adinetidae</taxon>
        <taxon>Adineta</taxon>
    </lineage>
</organism>
<dbReference type="Gene3D" id="3.30.200.20">
    <property type="entry name" value="Phosphorylase Kinase, domain 1"/>
    <property type="match status" value="1"/>
</dbReference>
<dbReference type="PANTHER" id="PTHR48016:SF56">
    <property type="entry name" value="MAPKK KINASE"/>
    <property type="match status" value="1"/>
</dbReference>
<dbReference type="Proteomes" id="UP000663891">
    <property type="component" value="Unassembled WGS sequence"/>
</dbReference>
<dbReference type="InterPro" id="IPR020635">
    <property type="entry name" value="Tyr_kinase_cat_dom"/>
</dbReference>
<evidence type="ECO:0000256" key="5">
    <source>
        <dbReference type="SAM" id="MobiDB-lite"/>
    </source>
</evidence>
<protein>
    <recommendedName>
        <fullName evidence="6">Protein kinase domain-containing protein</fullName>
    </recommendedName>
</protein>
<feature type="compositionally biased region" description="Basic and acidic residues" evidence="5">
    <location>
        <begin position="114"/>
        <end position="133"/>
    </location>
</feature>
<dbReference type="InterPro" id="IPR050538">
    <property type="entry name" value="MAP_kinase_kinase_kinase"/>
</dbReference>
<keyword evidence="3" id="KW-0418">Kinase</keyword>
<gene>
    <name evidence="8" type="ORF">OKA104_LOCUS8795</name>
    <name evidence="7" type="ORF">VCS650_LOCUS28119</name>
</gene>
<dbReference type="InterPro" id="IPR008266">
    <property type="entry name" value="Tyr_kinase_AS"/>
</dbReference>
<feature type="domain" description="Protein kinase" evidence="6">
    <location>
        <begin position="1309"/>
        <end position="1620"/>
    </location>
</feature>
<keyword evidence="1" id="KW-0808">Transferase</keyword>
<keyword evidence="4" id="KW-0067">ATP-binding</keyword>
<evidence type="ECO:0000256" key="3">
    <source>
        <dbReference type="ARBA" id="ARBA00022777"/>
    </source>
</evidence>
<dbReference type="EMBL" id="CAJNON010000407">
    <property type="protein sequence ID" value="CAF1246981.1"/>
    <property type="molecule type" value="Genomic_DNA"/>
</dbReference>
<dbReference type="SUPFAM" id="SSF56112">
    <property type="entry name" value="Protein kinase-like (PK-like)"/>
    <property type="match status" value="1"/>
</dbReference>
<proteinExistence type="predicted"/>
<dbReference type="InterPro" id="IPR011009">
    <property type="entry name" value="Kinase-like_dom_sf"/>
</dbReference>
<evidence type="ECO:0000256" key="1">
    <source>
        <dbReference type="ARBA" id="ARBA00022679"/>
    </source>
</evidence>
<accession>A0A818QMT5</accession>
<feature type="compositionally biased region" description="Polar residues" evidence="5">
    <location>
        <begin position="1"/>
        <end position="13"/>
    </location>
</feature>
<sequence length="1627" mass="190519">MSNESQQARQNKFSKSSRRSYADRDRSNTSSKISSQLPQSSDTHSEQSSANIDHEFFRAITANFASDIDDKQVPSASSILSINPNNKSASTLKTETSVSKKKILLTTKPVRTSKKGDKSKQYEENKSHSTHFDDKYKLPIRNKSTGEQREDQLINLIKEYHECFEFDQNSNINYIPDNQITEDKRKQYSTALWYELKTYFNGNNLLDENGIKIEQHSIDRQRRKSLDEFYKYFSQCDFEQFNYHNIPTIQRRHLCEYYLNHCNEVEQYMQNIFLKWDYILSLFPSYSALEQYDKRFNPSTREGGIFYEKLFIFQAWFNLYSEINRLMNTLGRIMTCTQCYMWPHHTNLSSAKSSDNITRPQTPSSTSSNEQKDTIVGSPPNPLSFLTTLDAKTRRQNTLTSMSSMDSLYQHSLTSGSSLTEYYYRYIDDQVTHARLELIGSIFRSKHGPLLQRLRYTYRKKHRISSTTFDDILNSFPYFPANIIPNDYLLDAKPDKLIDEFFILNKQLQKYKNPNSTNKTTIKSQEIYSDKVNNILNRFDQNPTLTSSTFTPAPAPTLVLKLLSHDRSILKRQSYFLDYLDSTSYPHLPGSTLFPDPCLFLENSPLNFYSQSTSDENILIAKMLTICHRLYDKHVWVDSGRFSDMCDIFRLPSLYPQYVFLVQIPLDLMIAWQKYHHDKKMEQTPTTGALLLLIDECKILIHSATLIHHYIKLMITDTFEKAELKLIEDEFIQFDQNIIDTIYEILTYIERYIEISLRSNLYHNCIMLLKDQWKSLKKYSTMMNIEEILGEKFLNMYSNIIEHFHKYIDVFHSSVSSSETIKIEHIKKKMNRKYEKKLTMNILREAKTIYDDCALTINIYLQKPVCKRFLLILKAAGFERIKFDSENHHHHHRPNQTKKDGSPLSKCLLFAPAEYFEDIPTKIQLMRTLSSSFRINTNNNSSTELNDDQSPLQQQQQQQQQQQSPTSTQQPSLSISESSPPLVYILCIPISVELESEWRGITHIIPENKILTSILPLHTHWKTTTIFLLTQQTNNLEKFEESFKERLSKVNVQQSDLYNFNTKTKQLLQKRSCFEKIDNSMRNLAHTILSLSNCIANDVEKFEYIIEKSNTRDYVHTEERAFAFGMDIIRETSFYATQCEYDTLKCQAERQLLFANIWLNFVRKKKSITTSKYSIPIPMWLLPGIHFLRHICSLQFTNQIDNNLFSKFYNNMKTTIKYLNHFNENNNRNLYNIQSKTLKYSAVTKHGYNRRQKNKIRLNGIDQLNRMDKRIDRQRLEEGLIGKIQRDTKTLALSKKMEDELACLKIRDFHKLNLLSRGQFATTYQCRVTRDDKKEIILCYKQYIIQHNDTSAIAKVLEQLIPLIHIDHENLIKYHGIALEHDHVLFFMDYCSYGTIAQLLLGTSLPSSSHLEPRHSSISLTGSIHETSYVDKGIIRTETGNIVFQEFLVQRYLRQLLSALSCLHNKEIIHRDIRNVNIFLTDSTKQSIKLGDVNFVYDFKFMQKQSSLLNVEDVINIRESIVFYAPETITLNETTTKSDIWSLGCTVIHMLTGRIPWSNPKIASSVYYLKILNWIANGVHPSIPNDLNLSNECIDFLEQCFQHDPNRRPSSHQLLEHAFIKEYSNNN</sequence>
<dbReference type="SMART" id="SM00219">
    <property type="entry name" value="TyrKc"/>
    <property type="match status" value="1"/>
</dbReference>
<dbReference type="Pfam" id="PF00069">
    <property type="entry name" value="Pkinase"/>
    <property type="match status" value="1"/>
</dbReference>
<evidence type="ECO:0000313" key="8">
    <source>
        <dbReference type="EMBL" id="CAF3643632.1"/>
    </source>
</evidence>
<evidence type="ECO:0000256" key="2">
    <source>
        <dbReference type="ARBA" id="ARBA00022741"/>
    </source>
</evidence>
<reference evidence="8" key="1">
    <citation type="submission" date="2021-02" db="EMBL/GenBank/DDBJ databases">
        <authorList>
            <person name="Nowell W R."/>
        </authorList>
    </citation>
    <scope>NUCLEOTIDE SEQUENCE</scope>
</reference>
<dbReference type="GO" id="GO:0005524">
    <property type="term" value="F:ATP binding"/>
    <property type="evidence" value="ECO:0007669"/>
    <property type="project" value="UniProtKB-KW"/>
</dbReference>
<dbReference type="GO" id="GO:0004713">
    <property type="term" value="F:protein tyrosine kinase activity"/>
    <property type="evidence" value="ECO:0007669"/>
    <property type="project" value="InterPro"/>
</dbReference>
<dbReference type="Gene3D" id="1.10.510.10">
    <property type="entry name" value="Transferase(Phosphotransferase) domain 1"/>
    <property type="match status" value="1"/>
</dbReference>
<name>A0A818QMT5_9BILA</name>
<dbReference type="PROSITE" id="PS50011">
    <property type="entry name" value="PROTEIN_KINASE_DOM"/>
    <property type="match status" value="1"/>
</dbReference>
<dbReference type="PANTHER" id="PTHR48016">
    <property type="entry name" value="MAP KINASE KINASE KINASE SSK2-RELATED-RELATED"/>
    <property type="match status" value="1"/>
</dbReference>
<dbReference type="OrthoDB" id="10035402at2759"/>
<evidence type="ECO:0000313" key="9">
    <source>
        <dbReference type="Proteomes" id="UP000663881"/>
    </source>
</evidence>
<evidence type="ECO:0000313" key="7">
    <source>
        <dbReference type="EMBL" id="CAF1246981.1"/>
    </source>
</evidence>
<evidence type="ECO:0000259" key="6">
    <source>
        <dbReference type="PROSITE" id="PS50011"/>
    </source>
</evidence>
<comment type="caution">
    <text evidence="8">The sequence shown here is derived from an EMBL/GenBank/DDBJ whole genome shotgun (WGS) entry which is preliminary data.</text>
</comment>
<feature type="compositionally biased region" description="Low complexity" evidence="5">
    <location>
        <begin position="30"/>
        <end position="41"/>
    </location>
</feature>
<evidence type="ECO:0000256" key="4">
    <source>
        <dbReference type="ARBA" id="ARBA00022840"/>
    </source>
</evidence>